<dbReference type="Pfam" id="PF12849">
    <property type="entry name" value="PBP_like_2"/>
    <property type="match status" value="1"/>
</dbReference>
<name>A0A0K1QGD1_9BACT</name>
<dbReference type="Gene3D" id="3.40.190.10">
    <property type="entry name" value="Periplasmic binding protein-like II"/>
    <property type="match status" value="2"/>
</dbReference>
<dbReference type="InterPro" id="IPR011862">
    <property type="entry name" value="Phos-bd"/>
</dbReference>
<evidence type="ECO:0000256" key="6">
    <source>
        <dbReference type="ARBA" id="ARBA00023136"/>
    </source>
</evidence>
<evidence type="ECO:0000313" key="11">
    <source>
        <dbReference type="Proteomes" id="UP000064967"/>
    </source>
</evidence>
<protein>
    <recommendedName>
        <fullName evidence="7">Phosphate-binding protein</fullName>
    </recommendedName>
</protein>
<feature type="region of interest" description="Disordered" evidence="8">
    <location>
        <begin position="24"/>
        <end position="46"/>
    </location>
</feature>
<dbReference type="PANTHER" id="PTHR30570">
    <property type="entry name" value="PERIPLASMIC PHOSPHATE BINDING COMPONENT OF PHOSPHATE ABC TRANSPORTER"/>
    <property type="match status" value="1"/>
</dbReference>
<evidence type="ECO:0000256" key="7">
    <source>
        <dbReference type="RuleBase" id="RU367119"/>
    </source>
</evidence>
<organism evidence="10 11">
    <name type="scientific">Labilithrix luteola</name>
    <dbReference type="NCBI Taxonomy" id="1391654"/>
    <lineage>
        <taxon>Bacteria</taxon>
        <taxon>Pseudomonadati</taxon>
        <taxon>Myxococcota</taxon>
        <taxon>Polyangia</taxon>
        <taxon>Polyangiales</taxon>
        <taxon>Labilitrichaceae</taxon>
        <taxon>Labilithrix</taxon>
    </lineage>
</organism>
<dbReference type="KEGG" id="llu:AKJ09_11489"/>
<evidence type="ECO:0000256" key="4">
    <source>
        <dbReference type="ARBA" id="ARBA00022475"/>
    </source>
</evidence>
<dbReference type="PANTHER" id="PTHR30570:SF4">
    <property type="entry name" value="PHOSPHATE-BINDING PROTEIN PSTS 1"/>
    <property type="match status" value="1"/>
</dbReference>
<dbReference type="InterPro" id="IPR024370">
    <property type="entry name" value="PBP_domain"/>
</dbReference>
<dbReference type="EMBL" id="CP012333">
    <property type="protein sequence ID" value="AKV04826.1"/>
    <property type="molecule type" value="Genomic_DNA"/>
</dbReference>
<keyword evidence="7" id="KW-0592">Phosphate transport</keyword>
<evidence type="ECO:0000256" key="1">
    <source>
        <dbReference type="ARBA" id="ARBA00004236"/>
    </source>
</evidence>
<dbReference type="InterPro" id="IPR050811">
    <property type="entry name" value="Phosphate_ABC_transporter"/>
</dbReference>
<keyword evidence="3 7" id="KW-0813">Transport</keyword>
<evidence type="ECO:0000256" key="2">
    <source>
        <dbReference type="ARBA" id="ARBA00008725"/>
    </source>
</evidence>
<dbReference type="GO" id="GO:0042301">
    <property type="term" value="F:phosphate ion binding"/>
    <property type="evidence" value="ECO:0007669"/>
    <property type="project" value="UniProtKB-UniRule"/>
</dbReference>
<gene>
    <name evidence="10" type="ORF">AKJ09_11489</name>
</gene>
<dbReference type="GO" id="GO:0005886">
    <property type="term" value="C:plasma membrane"/>
    <property type="evidence" value="ECO:0007669"/>
    <property type="project" value="UniProtKB-SubCell"/>
</dbReference>
<dbReference type="OrthoDB" id="9783488at2"/>
<keyword evidence="4" id="KW-1003">Cell membrane</keyword>
<feature type="domain" description="PBP" evidence="9">
    <location>
        <begin position="41"/>
        <end position="279"/>
    </location>
</feature>
<reference evidence="10 11" key="1">
    <citation type="submission" date="2015-08" db="EMBL/GenBank/DDBJ databases">
        <authorList>
            <person name="Babu N.S."/>
            <person name="Beckwith C.J."/>
            <person name="Beseler K.G."/>
            <person name="Brison A."/>
            <person name="Carone J.V."/>
            <person name="Caskin T.P."/>
            <person name="Diamond M."/>
            <person name="Durham M.E."/>
            <person name="Foxe J.M."/>
            <person name="Go M."/>
            <person name="Henderson B.A."/>
            <person name="Jones I.B."/>
            <person name="McGettigan J.A."/>
            <person name="Micheletti S.J."/>
            <person name="Nasrallah M.E."/>
            <person name="Ortiz D."/>
            <person name="Piller C.R."/>
            <person name="Privatt S.R."/>
            <person name="Schneider S.L."/>
            <person name="Sharp S."/>
            <person name="Smith T.C."/>
            <person name="Stanton J.D."/>
            <person name="Ullery H.E."/>
            <person name="Wilson R.J."/>
            <person name="Serrano M.G."/>
            <person name="Buck G."/>
            <person name="Lee V."/>
            <person name="Wang Y."/>
            <person name="Carvalho R."/>
            <person name="Voegtly L."/>
            <person name="Shi R."/>
            <person name="Duckworth R."/>
            <person name="Johnson A."/>
            <person name="Loviza R."/>
            <person name="Walstead R."/>
            <person name="Shah Z."/>
            <person name="Kiflezghi M."/>
            <person name="Wade K."/>
            <person name="Ball S.L."/>
            <person name="Bradley K.W."/>
            <person name="Asai D.J."/>
            <person name="Bowman C.A."/>
            <person name="Russell D.A."/>
            <person name="Pope W.H."/>
            <person name="Jacobs-Sera D."/>
            <person name="Hendrix R.W."/>
            <person name="Hatfull G.F."/>
        </authorList>
    </citation>
    <scope>NUCLEOTIDE SEQUENCE [LARGE SCALE GENOMIC DNA]</scope>
    <source>
        <strain evidence="10 11">DSM 27648</strain>
    </source>
</reference>
<dbReference type="PATRIC" id="fig|1391654.3.peg.11660"/>
<evidence type="ECO:0000256" key="5">
    <source>
        <dbReference type="ARBA" id="ARBA00022729"/>
    </source>
</evidence>
<proteinExistence type="inferred from homology"/>
<dbReference type="STRING" id="1391654.AKJ09_11489"/>
<dbReference type="AlphaFoldDB" id="A0A0K1QGD1"/>
<comment type="similarity">
    <text evidence="2 7">Belongs to the PstS family.</text>
</comment>
<dbReference type="SUPFAM" id="SSF53850">
    <property type="entry name" value="Periplasmic binding protein-like II"/>
    <property type="match status" value="1"/>
</dbReference>
<accession>A0A0K1QGD1</accession>
<comment type="subcellular location">
    <subcellularLocation>
        <location evidence="1">Cell membrane</location>
    </subcellularLocation>
</comment>
<dbReference type="CDD" id="cd13653">
    <property type="entry name" value="PBP2_phosphate_like_1"/>
    <property type="match status" value="1"/>
</dbReference>
<dbReference type="RefSeq" id="WP_146655384.1">
    <property type="nucleotide sequence ID" value="NZ_CP012333.1"/>
</dbReference>
<sequence length="304" mass="31684">MMTISNVSKTVAAFALFATVACDKSPPPSPTTTPGSVGQAATAPAADRTVRASGSSALQPLVNAAKEKFEAKNKGVSVEVSAGGSKKGLADVASGAVHIGNSDIFAPDDLKSQLVDHKVAVVGFAAMANKGTYNDKVKSLSQDDLAKVFSGKITNWKDLGGESTPIVVINRAAGSGTRTVFGRTVLGGDHFVESQTEDNSGALVAKLKQTKGAISYLALSFKDDGLVTFGLKGDAGVVEPSPETIATGAYPIWAYEHMYTKGEPTGTTKVFLDYIVSPEFQNEVLPTVKGFIPVTAMKVTREHD</sequence>
<evidence type="ECO:0000259" key="9">
    <source>
        <dbReference type="Pfam" id="PF12849"/>
    </source>
</evidence>
<keyword evidence="11" id="KW-1185">Reference proteome</keyword>
<keyword evidence="5" id="KW-0732">Signal</keyword>
<evidence type="ECO:0000256" key="8">
    <source>
        <dbReference type="SAM" id="MobiDB-lite"/>
    </source>
</evidence>
<evidence type="ECO:0000256" key="3">
    <source>
        <dbReference type="ARBA" id="ARBA00022448"/>
    </source>
</evidence>
<comment type="function">
    <text evidence="7">Involved in the system for phosphate transport across the cytoplasmic membrane.</text>
</comment>
<keyword evidence="6" id="KW-0472">Membrane</keyword>
<evidence type="ECO:0000313" key="10">
    <source>
        <dbReference type="EMBL" id="AKV04826.1"/>
    </source>
</evidence>
<dbReference type="Proteomes" id="UP000064967">
    <property type="component" value="Chromosome"/>
</dbReference>
<dbReference type="NCBIfam" id="TIGR02136">
    <property type="entry name" value="ptsS_2"/>
    <property type="match status" value="1"/>
</dbReference>
<dbReference type="GO" id="GO:0006817">
    <property type="term" value="P:phosphate ion transport"/>
    <property type="evidence" value="ECO:0007669"/>
    <property type="project" value="UniProtKB-UniRule"/>
</dbReference>